<comment type="caution">
    <text evidence="2">The sequence shown here is derived from an EMBL/GenBank/DDBJ whole genome shotgun (WGS) entry which is preliminary data.</text>
</comment>
<organism evidence="2 3">
    <name type="scientific">Halobacillus trueperi</name>
    <dbReference type="NCBI Taxonomy" id="156205"/>
    <lineage>
        <taxon>Bacteria</taxon>
        <taxon>Bacillati</taxon>
        <taxon>Bacillota</taxon>
        <taxon>Bacilli</taxon>
        <taxon>Bacillales</taxon>
        <taxon>Bacillaceae</taxon>
        <taxon>Halobacillus</taxon>
    </lineage>
</organism>
<reference evidence="2 3" key="1">
    <citation type="submission" date="2018-08" db="EMBL/GenBank/DDBJ databases">
        <title>Genome sequence of Halobacillus trueperi KCTC 3686.</title>
        <authorList>
            <person name="Cho K.H."/>
            <person name="Kwak M.-J."/>
            <person name="Kim B.-Y."/>
            <person name="Chun J."/>
        </authorList>
    </citation>
    <scope>NUCLEOTIDE SEQUENCE [LARGE SCALE GENOMIC DNA]</scope>
    <source>
        <strain evidence="2 3">KCTC 3686</strain>
    </source>
</reference>
<keyword evidence="1" id="KW-0732">Signal</keyword>
<feature type="chain" id="PRO_5017687354" description="Lipoprotein" evidence="1">
    <location>
        <begin position="23"/>
        <end position="172"/>
    </location>
</feature>
<evidence type="ECO:0000313" key="3">
    <source>
        <dbReference type="Proteomes" id="UP000256305"/>
    </source>
</evidence>
<protein>
    <recommendedName>
        <fullName evidence="4">Lipoprotein</fullName>
    </recommendedName>
</protein>
<evidence type="ECO:0008006" key="4">
    <source>
        <dbReference type="Google" id="ProtNLM"/>
    </source>
</evidence>
<dbReference type="PROSITE" id="PS51257">
    <property type="entry name" value="PROKAR_LIPOPROTEIN"/>
    <property type="match status" value="1"/>
</dbReference>
<evidence type="ECO:0000256" key="1">
    <source>
        <dbReference type="SAM" id="SignalP"/>
    </source>
</evidence>
<gene>
    <name evidence="2" type="ORF">DYE48_20305</name>
</gene>
<accession>A0A3E0IYA4</accession>
<keyword evidence="3" id="KW-1185">Reference proteome</keyword>
<sequence>MKKYYVCYILLLFLVACSNGEAESTESNEDDTLQSKLNIAVVGSPPSVETDKVTYTTIELSKLIKDNATLEEYDALFIMPDVFKEASQDKYTLSFKEVVIPTVFINTKKRHLPFVTEGMSYENAPKVIETDHFAVIYMYSGGEENREDIWYVEKKGSEEKNYQKLYERIENL</sequence>
<proteinExistence type="predicted"/>
<name>A0A3E0IYA4_9BACI</name>
<dbReference type="Proteomes" id="UP000256305">
    <property type="component" value="Unassembled WGS sequence"/>
</dbReference>
<evidence type="ECO:0000313" key="2">
    <source>
        <dbReference type="EMBL" id="REJ05629.1"/>
    </source>
</evidence>
<dbReference type="RefSeq" id="WP_115825132.1">
    <property type="nucleotide sequence ID" value="NZ_QUAE01000036.1"/>
</dbReference>
<dbReference type="EMBL" id="QUAE01000036">
    <property type="protein sequence ID" value="REJ05629.1"/>
    <property type="molecule type" value="Genomic_DNA"/>
</dbReference>
<feature type="signal peptide" evidence="1">
    <location>
        <begin position="1"/>
        <end position="22"/>
    </location>
</feature>
<dbReference type="AlphaFoldDB" id="A0A3E0IYA4"/>